<evidence type="ECO:0000256" key="4">
    <source>
        <dbReference type="ARBA" id="ARBA00023136"/>
    </source>
</evidence>
<gene>
    <name evidence="8" type="ORF">C9374_013620</name>
</gene>
<dbReference type="GO" id="GO:0004930">
    <property type="term" value="F:G protein-coupled receptor activity"/>
    <property type="evidence" value="ECO:0007669"/>
    <property type="project" value="InterPro"/>
</dbReference>
<feature type="transmembrane region" description="Helical" evidence="6">
    <location>
        <begin position="337"/>
        <end position="361"/>
    </location>
</feature>
<evidence type="ECO:0000256" key="3">
    <source>
        <dbReference type="ARBA" id="ARBA00022989"/>
    </source>
</evidence>
<name>A0AA88GDR2_NAELO</name>
<sequence>MVFETQGSEILFIVLWFVQFFLMLACSIVLVLFRNKTQSIRARAPVLSVLSSIGAGIYLAAYTLSYSVPGTPCQMIVLLANVSFYVMFAPLLLRAWRIYFIYHWNFKLMKKQKEQDEASQQRKKERAASRKNKTNIVATTNVALDSNTTVVDESTNLSASATGTSSQAPISPRGSEKQFKSTTSTLQQQSTNRNWRNDISDLHTQNDQMSVIDVEDVPTLLDATEVSEMMRKRRAEQTSTVNKRRAEESNLVKFFVVMLVVVIVVMLPVSLTYPKLCPHDFLCQINERETNSPFMSYILYPRLVVPLLFLVDIMLLIEVVMLKDVNDSYSLNTEIRVTTVIVLIGSIAYATVSFTNLSFAFIVLTQIWVQAVHATCSYFPVLLLIYTSMKRNTDNSDELARMEVPNNIDKILENDVTRELFKRHLLNALCGETMLFYEEVVAYKKCTAMDRSQKAPNIIENYIKDDALNEINIAGKVKKRIIQRYNQITYEDEVPVDLFDVAVEKMKLVLHENGTYQSFLESQPFKNYVKKIKTGNKLKAIEVAGGI</sequence>
<keyword evidence="4 6" id="KW-0472">Membrane</keyword>
<feature type="compositionally biased region" description="Low complexity" evidence="5">
    <location>
        <begin position="181"/>
        <end position="191"/>
    </location>
</feature>
<dbReference type="PANTHER" id="PTHR10845">
    <property type="entry name" value="REGULATOR OF G PROTEIN SIGNALING"/>
    <property type="match status" value="1"/>
</dbReference>
<keyword evidence="9" id="KW-1185">Reference proteome</keyword>
<feature type="transmembrane region" description="Helical" evidence="6">
    <location>
        <begin position="76"/>
        <end position="102"/>
    </location>
</feature>
<comment type="caution">
    <text evidence="8">The sequence shown here is derived from an EMBL/GenBank/DDBJ whole genome shotgun (WGS) entry which is preliminary data.</text>
</comment>
<feature type="compositionally biased region" description="Polar residues" evidence="5">
    <location>
        <begin position="156"/>
        <end position="169"/>
    </location>
</feature>
<feature type="transmembrane region" description="Helical" evidence="6">
    <location>
        <begin position="45"/>
        <end position="64"/>
    </location>
</feature>
<comment type="subcellular location">
    <subcellularLocation>
        <location evidence="1">Membrane</location>
        <topology evidence="1">Multi-pass membrane protein</topology>
    </subcellularLocation>
</comment>
<feature type="domain" description="RGS" evidence="7">
    <location>
        <begin position="407"/>
        <end position="529"/>
    </location>
</feature>
<evidence type="ECO:0000256" key="6">
    <source>
        <dbReference type="SAM" id="Phobius"/>
    </source>
</evidence>
<evidence type="ECO:0000256" key="2">
    <source>
        <dbReference type="ARBA" id="ARBA00022692"/>
    </source>
</evidence>
<keyword evidence="2 6" id="KW-0812">Transmembrane</keyword>
<keyword evidence="3 6" id="KW-1133">Transmembrane helix</keyword>
<dbReference type="InterPro" id="IPR044926">
    <property type="entry name" value="RGS_subdomain_2"/>
</dbReference>
<evidence type="ECO:0000259" key="7">
    <source>
        <dbReference type="PROSITE" id="PS50132"/>
    </source>
</evidence>
<dbReference type="RefSeq" id="XP_044541894.1">
    <property type="nucleotide sequence ID" value="XM_044689517.1"/>
</dbReference>
<dbReference type="Pfam" id="PF00615">
    <property type="entry name" value="RGS"/>
    <property type="match status" value="1"/>
</dbReference>
<evidence type="ECO:0000313" key="9">
    <source>
        <dbReference type="Proteomes" id="UP000816034"/>
    </source>
</evidence>
<dbReference type="InterPro" id="IPR036305">
    <property type="entry name" value="RGS_sf"/>
</dbReference>
<reference evidence="8 9" key="1">
    <citation type="journal article" date="2018" name="BMC Genomics">
        <title>The genome of Naegleria lovaniensis, the basis for a comparative approach to unravel pathogenicity factors of the human pathogenic amoeba N. fowleri.</title>
        <authorList>
            <person name="Liechti N."/>
            <person name="Schurch N."/>
            <person name="Bruggmann R."/>
            <person name="Wittwer M."/>
        </authorList>
    </citation>
    <scope>NUCLEOTIDE SEQUENCE [LARGE SCALE GENOMIC DNA]</scope>
    <source>
        <strain evidence="8 9">ATCC 30569</strain>
    </source>
</reference>
<dbReference type="GO" id="GO:0016020">
    <property type="term" value="C:membrane"/>
    <property type="evidence" value="ECO:0007669"/>
    <property type="project" value="UniProtKB-SubCell"/>
</dbReference>
<evidence type="ECO:0000256" key="5">
    <source>
        <dbReference type="SAM" id="MobiDB-lite"/>
    </source>
</evidence>
<feature type="transmembrane region" description="Helical" evidence="6">
    <location>
        <begin position="294"/>
        <end position="317"/>
    </location>
</feature>
<organism evidence="8 9">
    <name type="scientific">Naegleria lovaniensis</name>
    <name type="common">Amoeba</name>
    <dbReference type="NCBI Taxonomy" id="51637"/>
    <lineage>
        <taxon>Eukaryota</taxon>
        <taxon>Discoba</taxon>
        <taxon>Heterolobosea</taxon>
        <taxon>Tetramitia</taxon>
        <taxon>Eutetramitia</taxon>
        <taxon>Vahlkampfiidae</taxon>
        <taxon>Naegleria</taxon>
    </lineage>
</organism>
<feature type="transmembrane region" description="Helical" evidence="6">
    <location>
        <begin position="251"/>
        <end position="274"/>
    </location>
</feature>
<dbReference type="PANTHER" id="PTHR10845:SF192">
    <property type="entry name" value="DOUBLE HIT, ISOFORM B"/>
    <property type="match status" value="1"/>
</dbReference>
<dbReference type="Proteomes" id="UP000816034">
    <property type="component" value="Unassembled WGS sequence"/>
</dbReference>
<protein>
    <recommendedName>
        <fullName evidence="7">RGS domain-containing protein</fullName>
    </recommendedName>
</protein>
<dbReference type="PROSITE" id="PS50132">
    <property type="entry name" value="RGS"/>
    <property type="match status" value="1"/>
</dbReference>
<dbReference type="EMBL" id="PYSW02000069">
    <property type="protein sequence ID" value="KAG2372719.1"/>
    <property type="molecule type" value="Genomic_DNA"/>
</dbReference>
<dbReference type="InterPro" id="IPR016137">
    <property type="entry name" value="RGS"/>
</dbReference>
<feature type="region of interest" description="Disordered" evidence="5">
    <location>
        <begin position="156"/>
        <end position="192"/>
    </location>
</feature>
<proteinExistence type="predicted"/>
<feature type="transmembrane region" description="Helical" evidence="6">
    <location>
        <begin position="367"/>
        <end position="386"/>
    </location>
</feature>
<evidence type="ECO:0000313" key="8">
    <source>
        <dbReference type="EMBL" id="KAG2372719.1"/>
    </source>
</evidence>
<dbReference type="SUPFAM" id="SSF48097">
    <property type="entry name" value="Regulator of G-protein signaling, RGS"/>
    <property type="match status" value="1"/>
</dbReference>
<feature type="transmembrane region" description="Helical" evidence="6">
    <location>
        <begin position="12"/>
        <end position="33"/>
    </location>
</feature>
<dbReference type="Gene3D" id="1.10.167.10">
    <property type="entry name" value="Regulator of G-protein Signalling 4, domain 2"/>
    <property type="match status" value="1"/>
</dbReference>
<dbReference type="GeneID" id="68106073"/>
<dbReference type="AlphaFoldDB" id="A0AA88GDR2"/>
<accession>A0AA88GDR2</accession>
<evidence type="ECO:0000256" key="1">
    <source>
        <dbReference type="ARBA" id="ARBA00004141"/>
    </source>
</evidence>
<dbReference type="Pfam" id="PF00003">
    <property type="entry name" value="7tm_3"/>
    <property type="match status" value="1"/>
</dbReference>
<dbReference type="SMART" id="SM00315">
    <property type="entry name" value="RGS"/>
    <property type="match status" value="1"/>
</dbReference>
<dbReference type="InterPro" id="IPR017978">
    <property type="entry name" value="GPCR_3_C"/>
</dbReference>